<reference evidence="2" key="1">
    <citation type="submission" date="2021-01" db="EMBL/GenBank/DDBJ databases">
        <title>Modified the classification status of verrucomicrobia.</title>
        <authorList>
            <person name="Feng X."/>
        </authorList>
    </citation>
    <scope>NUCLEOTIDE SEQUENCE</scope>
    <source>
        <strain evidence="2">KCTC 22201</strain>
    </source>
</reference>
<dbReference type="GO" id="GO:0010349">
    <property type="term" value="F:L-galactose dehydrogenase activity"/>
    <property type="evidence" value="ECO:0007669"/>
    <property type="project" value="InterPro"/>
</dbReference>
<dbReference type="SUPFAM" id="SSF51430">
    <property type="entry name" value="NAD(P)-linked oxidoreductase"/>
    <property type="match status" value="1"/>
</dbReference>
<dbReference type="Proteomes" id="UP000658278">
    <property type="component" value="Unassembled WGS sequence"/>
</dbReference>
<dbReference type="Gene3D" id="3.20.20.100">
    <property type="entry name" value="NADP-dependent oxidoreductase domain"/>
    <property type="match status" value="1"/>
</dbReference>
<dbReference type="CDD" id="cd19163">
    <property type="entry name" value="AKR_galDH"/>
    <property type="match status" value="1"/>
</dbReference>
<dbReference type="PANTHER" id="PTHR42686">
    <property type="entry name" value="GH17980P-RELATED"/>
    <property type="match status" value="1"/>
</dbReference>
<sequence>MNTRPLGKSGIQLPVLGFGASSLGQEFRQVRLDEALEAVHTALDLGINLIDTSPFYGRGMSEVLLGVALRDVPRDTYQLCTKLGRYTDRHFDFSARRVEESVHTSLQRLGTDHVEILLLHDVEFVPLPQIWEETLPAVLKLKEQGKVRAVGFSCYPMKTFHTVLDHVADEIDCILSYNRYTLQNTTLVDQLLPRLKDKGLGVMNAGPFSARLLTRTGPPEWVKEPDDVKQAAVAATKLCDEHGVDIAQLALQFSCAHQDLATCIAGSANPDNVRKWAEWIDQPIPEDLLRAVRLIFEPVLNQGHQEGLPENN</sequence>
<dbReference type="AlphaFoldDB" id="A0A934RCG0"/>
<dbReference type="InterPro" id="IPR023210">
    <property type="entry name" value="NADP_OxRdtase_dom"/>
</dbReference>
<protein>
    <submittedName>
        <fullName evidence="2">Aldo/keto reductase</fullName>
    </submittedName>
</protein>
<accession>A0A934RCG0</accession>
<dbReference type="PANTHER" id="PTHR42686:SF1">
    <property type="entry name" value="GH17980P-RELATED"/>
    <property type="match status" value="1"/>
</dbReference>
<feature type="domain" description="NADP-dependent oxidoreductase" evidence="1">
    <location>
        <begin position="16"/>
        <end position="287"/>
    </location>
</feature>
<dbReference type="InterPro" id="IPR044479">
    <property type="entry name" value="LGALDH-like"/>
</dbReference>
<evidence type="ECO:0000313" key="2">
    <source>
        <dbReference type="EMBL" id="MBK1826466.1"/>
    </source>
</evidence>
<evidence type="ECO:0000313" key="3">
    <source>
        <dbReference type="Proteomes" id="UP000658278"/>
    </source>
</evidence>
<dbReference type="InterPro" id="IPR020471">
    <property type="entry name" value="AKR"/>
</dbReference>
<keyword evidence="3" id="KW-1185">Reference proteome</keyword>
<proteinExistence type="predicted"/>
<dbReference type="EMBL" id="JAENII010000003">
    <property type="protein sequence ID" value="MBK1826466.1"/>
    <property type="molecule type" value="Genomic_DNA"/>
</dbReference>
<organism evidence="2 3">
    <name type="scientific">Haloferula rosea</name>
    <dbReference type="NCBI Taxonomy" id="490093"/>
    <lineage>
        <taxon>Bacteria</taxon>
        <taxon>Pseudomonadati</taxon>
        <taxon>Verrucomicrobiota</taxon>
        <taxon>Verrucomicrobiia</taxon>
        <taxon>Verrucomicrobiales</taxon>
        <taxon>Verrucomicrobiaceae</taxon>
        <taxon>Haloferula</taxon>
    </lineage>
</organism>
<dbReference type="Pfam" id="PF00248">
    <property type="entry name" value="Aldo_ket_red"/>
    <property type="match status" value="1"/>
</dbReference>
<dbReference type="RefSeq" id="WP_200277453.1">
    <property type="nucleotide sequence ID" value="NZ_JAENII010000003.1"/>
</dbReference>
<dbReference type="InterPro" id="IPR036812">
    <property type="entry name" value="NAD(P)_OxRdtase_dom_sf"/>
</dbReference>
<gene>
    <name evidence="2" type="ORF">JIN81_05515</name>
</gene>
<evidence type="ECO:0000259" key="1">
    <source>
        <dbReference type="Pfam" id="PF00248"/>
    </source>
</evidence>
<dbReference type="GO" id="GO:0005829">
    <property type="term" value="C:cytosol"/>
    <property type="evidence" value="ECO:0007669"/>
    <property type="project" value="TreeGrafter"/>
</dbReference>
<comment type="caution">
    <text evidence="2">The sequence shown here is derived from an EMBL/GenBank/DDBJ whole genome shotgun (WGS) entry which is preliminary data.</text>
</comment>
<name>A0A934RCG0_9BACT</name>